<proteinExistence type="predicted"/>
<dbReference type="EMBL" id="FQTT01000015">
    <property type="protein sequence ID" value="SHE26591.1"/>
    <property type="molecule type" value="Genomic_DNA"/>
</dbReference>
<organism evidence="2 3">
    <name type="scientific">Actinomyces glycerinitolerans</name>
    <dbReference type="NCBI Taxonomy" id="1892869"/>
    <lineage>
        <taxon>Bacteria</taxon>
        <taxon>Bacillati</taxon>
        <taxon>Actinomycetota</taxon>
        <taxon>Actinomycetes</taxon>
        <taxon>Actinomycetales</taxon>
        <taxon>Actinomycetaceae</taxon>
        <taxon>Actinomyces</taxon>
    </lineage>
</organism>
<keyword evidence="1" id="KW-1277">Toxin-antitoxin system</keyword>
<reference evidence="3" key="1">
    <citation type="submission" date="2016-09" db="EMBL/GenBank/DDBJ databases">
        <authorList>
            <person name="Strepis N."/>
        </authorList>
    </citation>
    <scope>NUCLEOTIDE SEQUENCE [LARGE SCALE GENOMIC DNA]</scope>
</reference>
<sequence>MPNQRPEPEAPSRHVVYSQRAQGHLADLYRWIADESGFPNRALLYVALMDRCEALGDFPMLGHARDDIRPGLRTVGFRRRAAIAFAVTDEAVEILGVYYGGRDHETLLRTDKH</sequence>
<dbReference type="OrthoDB" id="9814952at2"/>
<name>A0A1M4S325_9ACTO</name>
<accession>A0A1M4S325</accession>
<dbReference type="Pfam" id="PF05016">
    <property type="entry name" value="ParE_toxin"/>
    <property type="match status" value="1"/>
</dbReference>
<dbReference type="InterPro" id="IPR035093">
    <property type="entry name" value="RelE/ParE_toxin_dom_sf"/>
</dbReference>
<dbReference type="AlphaFoldDB" id="A0A1M4S325"/>
<evidence type="ECO:0000256" key="1">
    <source>
        <dbReference type="ARBA" id="ARBA00022649"/>
    </source>
</evidence>
<evidence type="ECO:0000313" key="3">
    <source>
        <dbReference type="Proteomes" id="UP000184291"/>
    </source>
</evidence>
<evidence type="ECO:0000313" key="2">
    <source>
        <dbReference type="EMBL" id="SHE26591.1"/>
    </source>
</evidence>
<dbReference type="RefSeq" id="WP_073333379.1">
    <property type="nucleotide sequence ID" value="NZ_FQTT01000015.1"/>
</dbReference>
<dbReference type="Gene3D" id="3.30.2310.20">
    <property type="entry name" value="RelE-like"/>
    <property type="match status" value="1"/>
</dbReference>
<keyword evidence="3" id="KW-1185">Reference proteome</keyword>
<dbReference type="STRING" id="1892869.ACGLYG10_2842"/>
<dbReference type="Proteomes" id="UP000184291">
    <property type="component" value="Unassembled WGS sequence"/>
</dbReference>
<gene>
    <name evidence="2" type="ORF">ACGLYG10_2842</name>
</gene>
<protein>
    <submittedName>
        <fullName evidence="2">Pare toxin of type ii toxin-antitoxin system parde</fullName>
    </submittedName>
</protein>
<dbReference type="InterPro" id="IPR007712">
    <property type="entry name" value="RelE/ParE_toxin"/>
</dbReference>